<evidence type="ECO:0000313" key="1">
    <source>
        <dbReference type="EMBL" id="MDK4334251.1"/>
    </source>
</evidence>
<evidence type="ECO:0000313" key="2">
    <source>
        <dbReference type="Proteomes" id="UP001230317"/>
    </source>
</evidence>
<proteinExistence type="predicted"/>
<protein>
    <submittedName>
        <fullName evidence="1">NAD-dependent epimerase</fullName>
    </submittedName>
</protein>
<reference evidence="1" key="1">
    <citation type="submission" date="2023-05" db="EMBL/GenBank/DDBJ databases">
        <title>Metabolic capabilities are highly conserved among human nasal-associated Corynebacterium species in pangenomic analyses.</title>
        <authorList>
            <person name="Tran T.H."/>
            <person name="Roberts A.Q."/>
            <person name="Escapa I.F."/>
            <person name="Gao W."/>
            <person name="Conlan S."/>
            <person name="Kong H."/>
            <person name="Segre J.A."/>
            <person name="Kelly M.S."/>
            <person name="Lemon K.P."/>
        </authorList>
    </citation>
    <scope>NUCLEOTIDE SEQUENCE</scope>
    <source>
        <strain evidence="1">KPL2618</strain>
    </source>
</reference>
<accession>A0AAP4F7Z6</accession>
<dbReference type="Gene3D" id="3.40.50.720">
    <property type="entry name" value="NAD(P)-binding Rossmann-like Domain"/>
    <property type="match status" value="1"/>
</dbReference>
<name>A0AAP4F7Z6_9CORY</name>
<comment type="caution">
    <text evidence="1">The sequence shown here is derived from an EMBL/GenBank/DDBJ whole genome shotgun (WGS) entry which is preliminary data.</text>
</comment>
<dbReference type="EMBL" id="JASNVU010000002">
    <property type="protein sequence ID" value="MDK4334251.1"/>
    <property type="molecule type" value="Genomic_DNA"/>
</dbReference>
<dbReference type="RefSeq" id="WP_284641625.1">
    <property type="nucleotide sequence ID" value="NZ_CP100379.1"/>
</dbReference>
<dbReference type="Proteomes" id="UP001230317">
    <property type="component" value="Unassembled WGS sequence"/>
</dbReference>
<organism evidence="1 2">
    <name type="scientific">Corynebacterium accolens</name>
    <dbReference type="NCBI Taxonomy" id="38284"/>
    <lineage>
        <taxon>Bacteria</taxon>
        <taxon>Bacillati</taxon>
        <taxon>Actinomycetota</taxon>
        <taxon>Actinomycetes</taxon>
        <taxon>Mycobacteriales</taxon>
        <taxon>Corynebacteriaceae</taxon>
        <taxon>Corynebacterium</taxon>
    </lineage>
</organism>
<dbReference type="InterPro" id="IPR036291">
    <property type="entry name" value="NAD(P)-bd_dom_sf"/>
</dbReference>
<gene>
    <name evidence="1" type="ORF">QPX58_02300</name>
</gene>
<dbReference type="SUPFAM" id="SSF51735">
    <property type="entry name" value="NAD(P)-binding Rossmann-fold domains"/>
    <property type="match status" value="1"/>
</dbReference>
<dbReference type="AlphaFoldDB" id="A0AAP4F7Z6"/>
<sequence>MKYLITGAGPVGRAVARELTARGHECIIMNRHGSTLDLGPHVQHITGDATQKESYPADVDGIVHCIHAAYNVEAWRTLLIPAEDTALHIAAERAIPIVFPESIYGFDPSYKSFSPGTPLTTSRQGKPGVRAALINTRLASPARTVSVVAADLFGPDSGPGCVYHQLIIGKRIPLALFNAHTKHSVTYLPDFGRALADALLDPTSPPIISVPCAPAITQAEFAHLAGCRHSPITLRPWMLKLGGLFNSDLNGLLEMRYLWERPSILSGADAQWEATPIEQALRETLRASSPTTSADRK</sequence>